<keyword evidence="1" id="KW-0472">Membrane</keyword>
<gene>
    <name evidence="2" type="ORF">B5E75_08095</name>
</gene>
<protein>
    <submittedName>
        <fullName evidence="2">Uncharacterized protein</fullName>
    </submittedName>
</protein>
<evidence type="ECO:0000256" key="1">
    <source>
        <dbReference type="SAM" id="Phobius"/>
    </source>
</evidence>
<organism evidence="2 3">
    <name type="scientific">Massilimicrobiota timonensis</name>
    <dbReference type="NCBI Taxonomy" id="1776392"/>
    <lineage>
        <taxon>Bacteria</taxon>
        <taxon>Bacillati</taxon>
        <taxon>Bacillota</taxon>
        <taxon>Erysipelotrichia</taxon>
        <taxon>Erysipelotrichales</taxon>
        <taxon>Erysipelotrichaceae</taxon>
        <taxon>Massilimicrobiota</taxon>
    </lineage>
</organism>
<keyword evidence="1" id="KW-1133">Transmembrane helix</keyword>
<dbReference type="OrthoDB" id="1643549at2"/>
<dbReference type="AlphaFoldDB" id="A0A1Y4SVR5"/>
<feature type="transmembrane region" description="Helical" evidence="1">
    <location>
        <begin position="80"/>
        <end position="101"/>
    </location>
</feature>
<sequence>MIRKWFSLLDQRVVILLMAMLIASPVLCGKNTYTICLIYSHYLAVYMNNVFLLMIYQWIARMNQLLLPVRIRVNEQTTYITAYLFLILISILYTVIIYISYYFFFGSIAPSDLGITVTFMIINMMITLIEATIIYLQIGHKKNFLYLALPVFINFLFHLVFTKLF</sequence>
<dbReference type="RefSeq" id="WP_087358244.1">
    <property type="nucleotide sequence ID" value="NZ_NFLJ01000021.1"/>
</dbReference>
<keyword evidence="3" id="KW-1185">Reference proteome</keyword>
<feature type="transmembrane region" description="Helical" evidence="1">
    <location>
        <begin position="113"/>
        <end position="136"/>
    </location>
</feature>
<reference evidence="2 3" key="1">
    <citation type="journal article" date="2018" name="BMC Genomics">
        <title>Whole genome sequencing and function prediction of 133 gut anaerobes isolated from chicken caecum in pure cultures.</title>
        <authorList>
            <person name="Medvecky M."/>
            <person name="Cejkova D."/>
            <person name="Polansky O."/>
            <person name="Karasova D."/>
            <person name="Kubasova T."/>
            <person name="Cizek A."/>
            <person name="Rychlik I."/>
        </authorList>
    </citation>
    <scope>NUCLEOTIDE SEQUENCE [LARGE SCALE GENOMIC DNA]</scope>
    <source>
        <strain evidence="2 3">An13</strain>
    </source>
</reference>
<evidence type="ECO:0000313" key="2">
    <source>
        <dbReference type="EMBL" id="OUQ34008.1"/>
    </source>
</evidence>
<dbReference type="EMBL" id="NFLJ01000021">
    <property type="protein sequence ID" value="OUQ34008.1"/>
    <property type="molecule type" value="Genomic_DNA"/>
</dbReference>
<feature type="transmembrane region" description="Helical" evidence="1">
    <location>
        <begin position="143"/>
        <end position="161"/>
    </location>
</feature>
<name>A0A1Y4SVR5_9FIRM</name>
<proteinExistence type="predicted"/>
<dbReference type="Proteomes" id="UP000195305">
    <property type="component" value="Unassembled WGS sequence"/>
</dbReference>
<feature type="transmembrane region" description="Helical" evidence="1">
    <location>
        <begin position="38"/>
        <end position="59"/>
    </location>
</feature>
<accession>A0A1Y4SVR5</accession>
<keyword evidence="1" id="KW-0812">Transmembrane</keyword>
<comment type="caution">
    <text evidence="2">The sequence shown here is derived from an EMBL/GenBank/DDBJ whole genome shotgun (WGS) entry which is preliminary data.</text>
</comment>
<evidence type="ECO:0000313" key="3">
    <source>
        <dbReference type="Proteomes" id="UP000195305"/>
    </source>
</evidence>